<dbReference type="AlphaFoldDB" id="A0A2H1V9A2"/>
<reference evidence="1" key="1">
    <citation type="submission" date="2016-07" db="EMBL/GenBank/DDBJ databases">
        <authorList>
            <person name="Bretaudeau A."/>
        </authorList>
    </citation>
    <scope>NUCLEOTIDE SEQUENCE</scope>
    <source>
        <strain evidence="1">Rice</strain>
        <tissue evidence="1">Whole body</tissue>
    </source>
</reference>
<evidence type="ECO:0000313" key="1">
    <source>
        <dbReference type="EMBL" id="SOQ37408.1"/>
    </source>
</evidence>
<gene>
    <name evidence="1" type="ORF">SFRICE_007147</name>
</gene>
<sequence>MNTSSGLYNVHTNARCMTAMGGALWCAATRRSMRYDTYSSYNSRIRWNEPNDAADLGVPPCYYNIQILHR</sequence>
<dbReference type="EMBL" id="ODYU01001348">
    <property type="protein sequence ID" value="SOQ37408.1"/>
    <property type="molecule type" value="Genomic_DNA"/>
</dbReference>
<accession>A0A2H1V9A2</accession>
<proteinExistence type="predicted"/>
<protein>
    <submittedName>
        <fullName evidence="1">SFRICE_007147</fullName>
    </submittedName>
</protein>
<name>A0A2H1V9A2_SPOFR</name>
<organism evidence="1">
    <name type="scientific">Spodoptera frugiperda</name>
    <name type="common">Fall armyworm</name>
    <dbReference type="NCBI Taxonomy" id="7108"/>
    <lineage>
        <taxon>Eukaryota</taxon>
        <taxon>Metazoa</taxon>
        <taxon>Ecdysozoa</taxon>
        <taxon>Arthropoda</taxon>
        <taxon>Hexapoda</taxon>
        <taxon>Insecta</taxon>
        <taxon>Pterygota</taxon>
        <taxon>Neoptera</taxon>
        <taxon>Endopterygota</taxon>
        <taxon>Lepidoptera</taxon>
        <taxon>Glossata</taxon>
        <taxon>Ditrysia</taxon>
        <taxon>Noctuoidea</taxon>
        <taxon>Noctuidae</taxon>
        <taxon>Amphipyrinae</taxon>
        <taxon>Spodoptera</taxon>
    </lineage>
</organism>